<sequence>MLISLLPLLLCSAFSVNASGDNIEIRTIGFPPYGINTQAELSGIYYEMANILVSGAGYAPQNRVAPYARIIKEMKFGVIDLTIMFRYPELEEYVEYIAPLPSIKTVVMGLQGNNFTNIESLTNKKIAYLRGAKFSDEIDNNVSIIKYPINNYAQGVKMLAAGRADAIIGALDPILRSALYLNDKEILFGEPLVVDSRTPWIQISKKSHNNMDVKKLKASFLAMQREDTLKRLSTKYNNQSHLKQ</sequence>
<keyword evidence="1" id="KW-0732">Signal</keyword>
<dbReference type="Pfam" id="PF00497">
    <property type="entry name" value="SBP_bac_3"/>
    <property type="match status" value="1"/>
</dbReference>
<comment type="caution">
    <text evidence="3">The sequence shown here is derived from an EMBL/GenBank/DDBJ whole genome shotgun (WGS) entry which is preliminary data.</text>
</comment>
<dbReference type="EMBL" id="BSPQ01000004">
    <property type="protein sequence ID" value="GLS90450.1"/>
    <property type="molecule type" value="Genomic_DNA"/>
</dbReference>
<dbReference type="SUPFAM" id="SSF53850">
    <property type="entry name" value="Periplasmic binding protein-like II"/>
    <property type="match status" value="1"/>
</dbReference>
<proteinExistence type="predicted"/>
<accession>A0ABQ6DZR9</accession>
<dbReference type="Gene3D" id="3.40.190.10">
    <property type="entry name" value="Periplasmic binding protein-like II"/>
    <property type="match status" value="2"/>
</dbReference>
<evidence type="ECO:0000256" key="1">
    <source>
        <dbReference type="SAM" id="SignalP"/>
    </source>
</evidence>
<feature type="chain" id="PRO_5045752899" description="Solute-binding protein family 3/N-terminal domain-containing protein" evidence="1">
    <location>
        <begin position="19"/>
        <end position="244"/>
    </location>
</feature>
<feature type="signal peptide" evidence="1">
    <location>
        <begin position="1"/>
        <end position="18"/>
    </location>
</feature>
<protein>
    <recommendedName>
        <fullName evidence="2">Solute-binding protein family 3/N-terminal domain-containing protein</fullName>
    </recommendedName>
</protein>
<feature type="domain" description="Solute-binding protein family 3/N-terminal" evidence="2">
    <location>
        <begin position="29"/>
        <end position="238"/>
    </location>
</feature>
<name>A0ABQ6DZR9_9GAMM</name>
<keyword evidence="4" id="KW-1185">Reference proteome</keyword>
<evidence type="ECO:0000259" key="2">
    <source>
        <dbReference type="Pfam" id="PF00497"/>
    </source>
</evidence>
<organism evidence="3 4">
    <name type="scientific">Psychromonas marina</name>
    <dbReference type="NCBI Taxonomy" id="88364"/>
    <lineage>
        <taxon>Bacteria</taxon>
        <taxon>Pseudomonadati</taxon>
        <taxon>Pseudomonadota</taxon>
        <taxon>Gammaproteobacteria</taxon>
        <taxon>Alteromonadales</taxon>
        <taxon>Psychromonadaceae</taxon>
        <taxon>Psychromonas</taxon>
    </lineage>
</organism>
<dbReference type="Proteomes" id="UP001157353">
    <property type="component" value="Unassembled WGS sequence"/>
</dbReference>
<reference evidence="4" key="1">
    <citation type="journal article" date="2019" name="Int. J. Syst. Evol. Microbiol.">
        <title>The Global Catalogue of Microorganisms (GCM) 10K type strain sequencing project: providing services to taxonomists for standard genome sequencing and annotation.</title>
        <authorList>
            <consortium name="The Broad Institute Genomics Platform"/>
            <consortium name="The Broad Institute Genome Sequencing Center for Infectious Disease"/>
            <person name="Wu L."/>
            <person name="Ma J."/>
        </authorList>
    </citation>
    <scope>NUCLEOTIDE SEQUENCE [LARGE SCALE GENOMIC DNA]</scope>
    <source>
        <strain evidence="4">NBRC 103166</strain>
    </source>
</reference>
<dbReference type="InterPro" id="IPR001638">
    <property type="entry name" value="Solute-binding_3/MltF_N"/>
</dbReference>
<evidence type="ECO:0000313" key="3">
    <source>
        <dbReference type="EMBL" id="GLS90450.1"/>
    </source>
</evidence>
<gene>
    <name evidence="3" type="ORF">GCM10007916_15170</name>
</gene>
<evidence type="ECO:0000313" key="4">
    <source>
        <dbReference type="Proteomes" id="UP001157353"/>
    </source>
</evidence>